<dbReference type="GO" id="GO:0005524">
    <property type="term" value="F:ATP binding"/>
    <property type="evidence" value="ECO:0007669"/>
    <property type="project" value="InterPro"/>
</dbReference>
<evidence type="ECO:0000313" key="3">
    <source>
        <dbReference type="Proteomes" id="UP000215405"/>
    </source>
</evidence>
<dbReference type="OrthoDB" id="8480222at2"/>
<dbReference type="GO" id="GO:0006275">
    <property type="term" value="P:regulation of DNA replication"/>
    <property type="evidence" value="ECO:0007669"/>
    <property type="project" value="InterPro"/>
</dbReference>
<dbReference type="CDD" id="cd06571">
    <property type="entry name" value="Bac_DnaA_C"/>
    <property type="match status" value="1"/>
</dbReference>
<comment type="caution">
    <text evidence="2">The sequence shown here is derived from an EMBL/GenBank/DDBJ whole genome shotgun (WGS) entry which is preliminary data.</text>
</comment>
<dbReference type="GO" id="GO:0006270">
    <property type="term" value="P:DNA replication initiation"/>
    <property type="evidence" value="ECO:0007669"/>
    <property type="project" value="InterPro"/>
</dbReference>
<keyword evidence="3" id="KW-1185">Reference proteome</keyword>
<proteinExistence type="predicted"/>
<sequence>MQQGDAAIDLIAAIFAVDGRDIRKPTRCGLTVGRVRHVAMYVCHVTLQLTLTEVGMVFGRDRTTATHACHRIEDLRDDPHFDALMDAVERTVAYTLRRDRGENFA</sequence>
<accession>A0A231UUQ8</accession>
<protein>
    <recommendedName>
        <fullName evidence="1">Chromosomal replication initiator DnaA C-terminal domain-containing protein</fullName>
    </recommendedName>
</protein>
<organism evidence="2 3">
    <name type="scientific">Notoacmeibacter marinus</name>
    <dbReference type="NCBI Taxonomy" id="1876515"/>
    <lineage>
        <taxon>Bacteria</taxon>
        <taxon>Pseudomonadati</taxon>
        <taxon>Pseudomonadota</taxon>
        <taxon>Alphaproteobacteria</taxon>
        <taxon>Hyphomicrobiales</taxon>
        <taxon>Notoacmeibacteraceae</taxon>
        <taxon>Notoacmeibacter</taxon>
    </lineage>
</organism>
<gene>
    <name evidence="2" type="ORF">B7H23_15035</name>
</gene>
<dbReference type="InterPro" id="IPR010921">
    <property type="entry name" value="Trp_repressor/repl_initiator"/>
</dbReference>
<dbReference type="Gene3D" id="1.10.1750.10">
    <property type="match status" value="1"/>
</dbReference>
<dbReference type="EMBL" id="NBYO01000003">
    <property type="protein sequence ID" value="OXS99649.1"/>
    <property type="molecule type" value="Genomic_DNA"/>
</dbReference>
<dbReference type="Pfam" id="PF08299">
    <property type="entry name" value="Bac_DnaA_C"/>
    <property type="match status" value="1"/>
</dbReference>
<dbReference type="InterPro" id="IPR013159">
    <property type="entry name" value="DnaA_C"/>
</dbReference>
<name>A0A231UUQ8_9HYPH</name>
<evidence type="ECO:0000313" key="2">
    <source>
        <dbReference type="EMBL" id="OXS99649.1"/>
    </source>
</evidence>
<dbReference type="SUPFAM" id="SSF48295">
    <property type="entry name" value="TrpR-like"/>
    <property type="match status" value="1"/>
</dbReference>
<feature type="domain" description="Chromosomal replication initiator DnaA C-terminal" evidence="1">
    <location>
        <begin position="3"/>
        <end position="72"/>
    </location>
</feature>
<reference evidence="3" key="1">
    <citation type="journal article" date="2017" name="Int. J. Syst. Evol. Microbiol.">
        <title>Notoacmeibacter marinus gen. nov., sp. nov., isolated from the gut of a limpet and proposal of Notoacmeibacteraceae fam. nov. in the order Rhizobiales of the class Alphaproteobacteria.</title>
        <authorList>
            <person name="Huang Z."/>
            <person name="Guo F."/>
            <person name="Lai Q."/>
        </authorList>
    </citation>
    <scope>NUCLEOTIDE SEQUENCE [LARGE SCALE GENOMIC DNA]</scope>
    <source>
        <strain evidence="3">XMTR2A4</strain>
    </source>
</reference>
<dbReference type="AlphaFoldDB" id="A0A231UUQ8"/>
<dbReference type="SMART" id="SM00760">
    <property type="entry name" value="Bac_DnaA_C"/>
    <property type="match status" value="1"/>
</dbReference>
<dbReference type="Proteomes" id="UP000215405">
    <property type="component" value="Unassembled WGS sequence"/>
</dbReference>
<dbReference type="GO" id="GO:0043565">
    <property type="term" value="F:sequence-specific DNA binding"/>
    <property type="evidence" value="ECO:0007669"/>
    <property type="project" value="InterPro"/>
</dbReference>
<evidence type="ECO:0000259" key="1">
    <source>
        <dbReference type="SMART" id="SM00760"/>
    </source>
</evidence>